<evidence type="ECO:0000259" key="1">
    <source>
        <dbReference type="SMART" id="SM00909"/>
    </source>
</evidence>
<keyword evidence="3" id="KW-1185">Reference proteome</keyword>
<dbReference type="Proteomes" id="UP001235840">
    <property type="component" value="Unassembled WGS sequence"/>
</dbReference>
<evidence type="ECO:0000313" key="2">
    <source>
        <dbReference type="EMBL" id="MDQ0164341.1"/>
    </source>
</evidence>
<dbReference type="RefSeq" id="WP_307389803.1">
    <property type="nucleotide sequence ID" value="NZ_BAAADK010000009.1"/>
</dbReference>
<proteinExistence type="predicted"/>
<organism evidence="2 3">
    <name type="scientific">Caldalkalibacillus horti</name>
    <dbReference type="NCBI Taxonomy" id="77523"/>
    <lineage>
        <taxon>Bacteria</taxon>
        <taxon>Bacillati</taxon>
        <taxon>Bacillota</taxon>
        <taxon>Bacilli</taxon>
        <taxon>Bacillales</taxon>
        <taxon>Bacillaceae</taxon>
        <taxon>Caldalkalibacillus</taxon>
    </lineage>
</organism>
<protein>
    <submittedName>
        <fullName evidence="2">Germination protein M</fullName>
    </submittedName>
</protein>
<accession>A0ABT9VTN1</accession>
<gene>
    <name evidence="2" type="ORF">J2S11_000240</name>
</gene>
<dbReference type="InterPro" id="IPR019606">
    <property type="entry name" value="GerMN"/>
</dbReference>
<dbReference type="EMBL" id="JAUSTY010000001">
    <property type="protein sequence ID" value="MDQ0164341.1"/>
    <property type="molecule type" value="Genomic_DNA"/>
</dbReference>
<dbReference type="Pfam" id="PF10646">
    <property type="entry name" value="Germane"/>
    <property type="match status" value="2"/>
</dbReference>
<dbReference type="SMART" id="SM00909">
    <property type="entry name" value="Germane"/>
    <property type="match status" value="2"/>
</dbReference>
<reference evidence="2 3" key="1">
    <citation type="submission" date="2023-07" db="EMBL/GenBank/DDBJ databases">
        <title>Genomic Encyclopedia of Type Strains, Phase IV (KMG-IV): sequencing the most valuable type-strain genomes for metagenomic binning, comparative biology and taxonomic classification.</title>
        <authorList>
            <person name="Goeker M."/>
        </authorList>
    </citation>
    <scope>NUCLEOTIDE SEQUENCE [LARGE SCALE GENOMIC DNA]</scope>
    <source>
        <strain evidence="2 3">DSM 12751</strain>
    </source>
</reference>
<feature type="domain" description="GerMN" evidence="1">
    <location>
        <begin position="256"/>
        <end position="345"/>
    </location>
</feature>
<sequence>MGKRMTIIWIAVLSLLTILATGCVFGPKDNETGQIDPPQEDYTEVQDSTEIVFEFGSEEEAGSPEGEQEGSVSVSTQERTLYLFDHQGYVVPLTVQLPHTEGVATQALEYLVVDGPVTEYLPNGMRAVLPAGTELSVNVKENGIAVVNFSNEFKNYHAEDEKGILEAITWTLTEFETINEVQVMINGYETNVMPVNQTPIGESFSRKDGINVEVASGTALGRTTAITLYFKAQSPSANHEYYVPVTRLVPRSQDLVVTTIKELIAGPQLGSGLVSDVLPSTEVLSIEHDGETVLLNFDETLLQYTEEEELASDATIEAVVLSLTEGAKVHNVQFLVNGESGAKSPAGYDLSQPVTRPIAINQTGF</sequence>
<evidence type="ECO:0000313" key="3">
    <source>
        <dbReference type="Proteomes" id="UP001235840"/>
    </source>
</evidence>
<feature type="domain" description="GerMN" evidence="1">
    <location>
        <begin position="104"/>
        <end position="194"/>
    </location>
</feature>
<name>A0ABT9VTN1_9BACI</name>
<comment type="caution">
    <text evidence="2">The sequence shown here is derived from an EMBL/GenBank/DDBJ whole genome shotgun (WGS) entry which is preliminary data.</text>
</comment>
<dbReference type="PROSITE" id="PS51257">
    <property type="entry name" value="PROKAR_LIPOPROTEIN"/>
    <property type="match status" value="1"/>
</dbReference>